<reference evidence="7" key="2">
    <citation type="journal article" date="2021" name="PeerJ">
        <title>Extensive microbial diversity within the chicken gut microbiome revealed by metagenomics and culture.</title>
        <authorList>
            <person name="Gilroy R."/>
            <person name="Ravi A."/>
            <person name="Getino M."/>
            <person name="Pursley I."/>
            <person name="Horton D.L."/>
            <person name="Alikhan N.F."/>
            <person name="Baker D."/>
            <person name="Gharbi K."/>
            <person name="Hall N."/>
            <person name="Watson M."/>
            <person name="Adriaenssens E.M."/>
            <person name="Foster-Nyarko E."/>
            <person name="Jarju S."/>
            <person name="Secka A."/>
            <person name="Antonio M."/>
            <person name="Oren A."/>
            <person name="Chaudhuri R.R."/>
            <person name="La Ragione R."/>
            <person name="Hildebrand F."/>
            <person name="Pallen M.J."/>
        </authorList>
    </citation>
    <scope>NUCLEOTIDE SEQUENCE</scope>
    <source>
        <strain evidence="7">9366</strain>
    </source>
</reference>
<dbReference type="Proteomes" id="UP000824145">
    <property type="component" value="Unassembled WGS sequence"/>
</dbReference>
<dbReference type="InterPro" id="IPR018313">
    <property type="entry name" value="SBP_3_CS"/>
</dbReference>
<dbReference type="GO" id="GO:0030313">
    <property type="term" value="C:cell envelope"/>
    <property type="evidence" value="ECO:0007669"/>
    <property type="project" value="UniProtKB-SubCell"/>
</dbReference>
<dbReference type="AlphaFoldDB" id="A0A9D1SK04"/>
<keyword evidence="3 5" id="KW-0732">Signal</keyword>
<evidence type="ECO:0000256" key="3">
    <source>
        <dbReference type="ARBA" id="ARBA00022729"/>
    </source>
</evidence>
<dbReference type="InterPro" id="IPR001638">
    <property type="entry name" value="Solute-binding_3/MltF_N"/>
</dbReference>
<evidence type="ECO:0000313" key="8">
    <source>
        <dbReference type="Proteomes" id="UP000824145"/>
    </source>
</evidence>
<name>A0A9D1SK04_9FIRM</name>
<dbReference type="PANTHER" id="PTHR35936:SF34">
    <property type="entry name" value="ABC TRANSPORTER EXTRACELLULAR-BINDING PROTEIN YCKB-RELATED"/>
    <property type="match status" value="1"/>
</dbReference>
<comment type="caution">
    <text evidence="7">The sequence shown here is derived from an EMBL/GenBank/DDBJ whole genome shotgun (WGS) entry which is preliminary data.</text>
</comment>
<gene>
    <name evidence="7" type="ORF">IAB07_01695</name>
</gene>
<comment type="similarity">
    <text evidence="2 4">Belongs to the bacterial solute-binding protein 3 family.</text>
</comment>
<dbReference type="SUPFAM" id="SSF53850">
    <property type="entry name" value="Periplasmic binding protein-like II"/>
    <property type="match status" value="1"/>
</dbReference>
<accession>A0A9D1SK04</accession>
<reference evidence="7" key="1">
    <citation type="submission" date="2020-10" db="EMBL/GenBank/DDBJ databases">
        <authorList>
            <person name="Gilroy R."/>
        </authorList>
    </citation>
    <scope>NUCLEOTIDE SEQUENCE</scope>
    <source>
        <strain evidence="7">9366</strain>
    </source>
</reference>
<sequence>MKKKIVLALLLVAVVLTAVLGAAACTKTELIGFDVELAQAVGKDLGVEVEFQLINWNNKENELESKNVDLLWNGMTITEEREAQMEISEPYMLNEQVAIIRKTDASKFDTLDKMLASKKWTAESGSAGAELIPELGATLIGVSSQINILTELNAGSADIGVMDSVMAGYYINETGSEYADSLMIAPVKIALEDEYYGIAARKGEVALMDKINTSLAKLYADGTVGKIAETYGLTDVILPVEYTSQWDSIADKSSWDYIVNRGKIVIGYTLFAPIAYEVVAE</sequence>
<dbReference type="EMBL" id="DVNJ01000006">
    <property type="protein sequence ID" value="HIU62468.1"/>
    <property type="molecule type" value="Genomic_DNA"/>
</dbReference>
<evidence type="ECO:0000313" key="7">
    <source>
        <dbReference type="EMBL" id="HIU62468.1"/>
    </source>
</evidence>
<dbReference type="Gene3D" id="3.40.190.10">
    <property type="entry name" value="Periplasmic binding protein-like II"/>
    <property type="match status" value="2"/>
</dbReference>
<evidence type="ECO:0000256" key="1">
    <source>
        <dbReference type="ARBA" id="ARBA00004196"/>
    </source>
</evidence>
<organism evidence="7 8">
    <name type="scientific">Candidatus Caccalectryoclostridium excrementigallinarum</name>
    <dbReference type="NCBI Taxonomy" id="2840710"/>
    <lineage>
        <taxon>Bacteria</taxon>
        <taxon>Bacillati</taxon>
        <taxon>Bacillota</taxon>
        <taxon>Clostridia</taxon>
        <taxon>Christensenellales</taxon>
        <taxon>Christensenellaceae</taxon>
        <taxon>Christensenellaceae incertae sedis</taxon>
        <taxon>Candidatus Caccalectryoclostridium</taxon>
    </lineage>
</organism>
<feature type="domain" description="Solute-binding protein family 3/N-terminal" evidence="6">
    <location>
        <begin position="19"/>
        <end position="235"/>
    </location>
</feature>
<feature type="chain" id="PRO_5039153066" evidence="5">
    <location>
        <begin position="25"/>
        <end position="281"/>
    </location>
</feature>
<evidence type="ECO:0000256" key="5">
    <source>
        <dbReference type="SAM" id="SignalP"/>
    </source>
</evidence>
<proteinExistence type="inferred from homology"/>
<protein>
    <submittedName>
        <fullName evidence="7">Transporter substrate-binding domain-containing protein</fullName>
    </submittedName>
</protein>
<evidence type="ECO:0000259" key="6">
    <source>
        <dbReference type="SMART" id="SM00062"/>
    </source>
</evidence>
<dbReference type="Pfam" id="PF00497">
    <property type="entry name" value="SBP_bac_3"/>
    <property type="match status" value="1"/>
</dbReference>
<dbReference type="PROSITE" id="PS51257">
    <property type="entry name" value="PROKAR_LIPOPROTEIN"/>
    <property type="match status" value="1"/>
</dbReference>
<dbReference type="PROSITE" id="PS01039">
    <property type="entry name" value="SBP_BACTERIAL_3"/>
    <property type="match status" value="1"/>
</dbReference>
<comment type="subcellular location">
    <subcellularLocation>
        <location evidence="1">Cell envelope</location>
    </subcellularLocation>
</comment>
<evidence type="ECO:0000256" key="4">
    <source>
        <dbReference type="RuleBase" id="RU003744"/>
    </source>
</evidence>
<evidence type="ECO:0000256" key="2">
    <source>
        <dbReference type="ARBA" id="ARBA00010333"/>
    </source>
</evidence>
<dbReference type="SMART" id="SM00062">
    <property type="entry name" value="PBPb"/>
    <property type="match status" value="1"/>
</dbReference>
<feature type="signal peptide" evidence="5">
    <location>
        <begin position="1"/>
        <end position="24"/>
    </location>
</feature>
<dbReference type="PANTHER" id="PTHR35936">
    <property type="entry name" value="MEMBRANE-BOUND LYTIC MUREIN TRANSGLYCOSYLASE F"/>
    <property type="match status" value="1"/>
</dbReference>